<reference evidence="1 2" key="1">
    <citation type="journal article" date="2014" name="Int. J. Syst. Evol. Microbiol.">
        <title>Complete genome sequence of Corynebacterium casei LMG S-19264T (=DSM 44701T), isolated from a smear-ripened cheese.</title>
        <authorList>
            <consortium name="US DOE Joint Genome Institute (JGI-PGF)"/>
            <person name="Walter F."/>
            <person name="Albersmeier A."/>
            <person name="Kalinowski J."/>
            <person name="Ruckert C."/>
        </authorList>
    </citation>
    <scope>NUCLEOTIDE SEQUENCE [LARGE SCALE GENOMIC DNA]</scope>
    <source>
        <strain evidence="1 2">KCTC 12866</strain>
    </source>
</reference>
<protein>
    <submittedName>
        <fullName evidence="1">Uncharacterized protein</fullName>
    </submittedName>
</protein>
<sequence length="57" mass="6591">MKTIEELNSSKVPVIVFDKRLEKFRDRVLFPKKLARAKEIIAKVGLPKKVQDKAPSR</sequence>
<accession>A0A8J3D2N3</accession>
<organism evidence="1 2">
    <name type="scientific">Persicitalea jodogahamensis</name>
    <dbReference type="NCBI Taxonomy" id="402147"/>
    <lineage>
        <taxon>Bacteria</taxon>
        <taxon>Pseudomonadati</taxon>
        <taxon>Bacteroidota</taxon>
        <taxon>Cytophagia</taxon>
        <taxon>Cytophagales</taxon>
        <taxon>Spirosomataceae</taxon>
        <taxon>Persicitalea</taxon>
    </lineage>
</organism>
<gene>
    <name evidence="1" type="ORF">GCM10007390_11610</name>
</gene>
<evidence type="ECO:0000313" key="2">
    <source>
        <dbReference type="Proteomes" id="UP000598271"/>
    </source>
</evidence>
<name>A0A8J3D2N3_9BACT</name>
<dbReference type="AlphaFoldDB" id="A0A8J3D2N3"/>
<dbReference type="EMBL" id="BMXF01000001">
    <property type="protein sequence ID" value="GHB59613.1"/>
    <property type="molecule type" value="Genomic_DNA"/>
</dbReference>
<dbReference type="RefSeq" id="WP_189563385.1">
    <property type="nucleotide sequence ID" value="NZ_BMXF01000001.1"/>
</dbReference>
<proteinExistence type="predicted"/>
<evidence type="ECO:0000313" key="1">
    <source>
        <dbReference type="EMBL" id="GHB59613.1"/>
    </source>
</evidence>
<comment type="caution">
    <text evidence="1">The sequence shown here is derived from an EMBL/GenBank/DDBJ whole genome shotgun (WGS) entry which is preliminary data.</text>
</comment>
<dbReference type="Proteomes" id="UP000598271">
    <property type="component" value="Unassembled WGS sequence"/>
</dbReference>
<keyword evidence="2" id="KW-1185">Reference proteome</keyword>